<dbReference type="Proteomes" id="UP000050378">
    <property type="component" value="Unassembled WGS sequence"/>
</dbReference>
<dbReference type="InterPro" id="IPR046581">
    <property type="entry name" value="DUF6641"/>
</dbReference>
<sequence length="145" mass="16592">MSQSTLTKLICTTRPIIPAIQPIQVKREKLIARLNEQCAMVACLLENEVYTAYKEVRITDGITGEKKRVKQPKKLRQWFYQVNDIWFFEIKYGNKSLELQKGKVAIEVGKQENLLTTIDTLIQAVEKGELDTQLKAVTGPRKAKV</sequence>
<gene>
    <name evidence="1" type="ORF">AOG27_09855</name>
</gene>
<organism evidence="1 2">
    <name type="scientific">Pseudoalteromonas lipolytica</name>
    <dbReference type="NCBI Taxonomy" id="570156"/>
    <lineage>
        <taxon>Bacteria</taxon>
        <taxon>Pseudomonadati</taxon>
        <taxon>Pseudomonadota</taxon>
        <taxon>Gammaproteobacteria</taxon>
        <taxon>Alteromonadales</taxon>
        <taxon>Pseudoalteromonadaceae</taxon>
        <taxon>Pseudoalteromonas</taxon>
    </lineage>
</organism>
<dbReference type="EMBL" id="LJTC01000005">
    <property type="protein sequence ID" value="KPM83936.1"/>
    <property type="molecule type" value="Genomic_DNA"/>
</dbReference>
<name>A0A0N8HKI0_9GAMM</name>
<dbReference type="PATRIC" id="fig|570156.3.peg.3041"/>
<comment type="caution">
    <text evidence="1">The sequence shown here is derived from an EMBL/GenBank/DDBJ whole genome shotgun (WGS) entry which is preliminary data.</text>
</comment>
<accession>A0A0N8HKI0</accession>
<dbReference type="Pfam" id="PF20346">
    <property type="entry name" value="DUF6641"/>
    <property type="match status" value="1"/>
</dbReference>
<dbReference type="AlphaFoldDB" id="A0A0N8HKI0"/>
<evidence type="ECO:0000313" key="1">
    <source>
        <dbReference type="EMBL" id="KPM83936.1"/>
    </source>
</evidence>
<protein>
    <submittedName>
        <fullName evidence="1">Uncharacterized protein</fullName>
    </submittedName>
</protein>
<dbReference type="OrthoDB" id="6167888at2"/>
<proteinExistence type="predicted"/>
<dbReference type="STRING" id="570156.AOG27_09855"/>
<reference evidence="1 2" key="1">
    <citation type="submission" date="2015-09" db="EMBL/GenBank/DDBJ databases">
        <title>Draft Genome Sequence of Pseudoalteromonas lipolytica UCD-48B.</title>
        <authorList>
            <person name="Krusor M."/>
            <person name="Coil D.A."/>
            <person name="Lang J.M."/>
            <person name="Eisen J.A."/>
            <person name="Alexiev A."/>
        </authorList>
    </citation>
    <scope>NUCLEOTIDE SEQUENCE [LARGE SCALE GENOMIC DNA]</scope>
    <source>
        <strain evidence="1 2">UCD-48B</strain>
    </source>
</reference>
<dbReference type="RefSeq" id="WP_054552850.1">
    <property type="nucleotide sequence ID" value="NZ_LJTC01000005.1"/>
</dbReference>
<evidence type="ECO:0000313" key="2">
    <source>
        <dbReference type="Proteomes" id="UP000050378"/>
    </source>
</evidence>